<name>A0ABD1XSM4_9MARC</name>
<dbReference type="InterPro" id="IPR000477">
    <property type="entry name" value="RT_dom"/>
</dbReference>
<evidence type="ECO:0000313" key="3">
    <source>
        <dbReference type="Proteomes" id="UP001605036"/>
    </source>
</evidence>
<evidence type="ECO:0000259" key="1">
    <source>
        <dbReference type="PROSITE" id="PS50878"/>
    </source>
</evidence>
<sequence>MALARSPRLSSGGPSSMVFELLHDCFTPEDPASGFNLLFDFCTHSAQGRVSPSTAYLLGASRLLDLEKPSGGVRPIVVGEVFYRLVARTFGFQFREALADHFSPLQFDVATHGGCKTIIHGLRAILDLHPDWVVLQVDIQNMFNTISREALFCELRVATGSLDQLFPFVRSFYARRFPLYFSHYSREDEVTLFSSESSTRQGDSLGDALFALAHLRALRTTASKHPLCLFPSLVDDTHIVGSLEAVVPTFHTLEGHLSVVGLTVQPTKCAAWSPSRLSSSLSLPLGFSLSSARL</sequence>
<organism evidence="2 3">
    <name type="scientific">Riccia fluitans</name>
    <dbReference type="NCBI Taxonomy" id="41844"/>
    <lineage>
        <taxon>Eukaryota</taxon>
        <taxon>Viridiplantae</taxon>
        <taxon>Streptophyta</taxon>
        <taxon>Embryophyta</taxon>
        <taxon>Marchantiophyta</taxon>
        <taxon>Marchantiopsida</taxon>
        <taxon>Marchantiidae</taxon>
        <taxon>Marchantiales</taxon>
        <taxon>Ricciaceae</taxon>
        <taxon>Riccia</taxon>
    </lineage>
</organism>
<dbReference type="AlphaFoldDB" id="A0ABD1XSM4"/>
<keyword evidence="3" id="KW-1185">Reference proteome</keyword>
<comment type="caution">
    <text evidence="2">The sequence shown here is derived from an EMBL/GenBank/DDBJ whole genome shotgun (WGS) entry which is preliminary data.</text>
</comment>
<dbReference type="PROSITE" id="PS50878">
    <property type="entry name" value="RT_POL"/>
    <property type="match status" value="1"/>
</dbReference>
<evidence type="ECO:0000313" key="2">
    <source>
        <dbReference type="EMBL" id="KAL2611673.1"/>
    </source>
</evidence>
<proteinExistence type="predicted"/>
<dbReference type="Proteomes" id="UP001605036">
    <property type="component" value="Unassembled WGS sequence"/>
</dbReference>
<accession>A0ABD1XSM4</accession>
<reference evidence="2 3" key="1">
    <citation type="submission" date="2024-09" db="EMBL/GenBank/DDBJ databases">
        <title>Chromosome-scale assembly of Riccia fluitans.</title>
        <authorList>
            <person name="Paukszto L."/>
            <person name="Sawicki J."/>
            <person name="Karawczyk K."/>
            <person name="Piernik-Szablinska J."/>
            <person name="Szczecinska M."/>
            <person name="Mazdziarz M."/>
        </authorList>
    </citation>
    <scope>NUCLEOTIDE SEQUENCE [LARGE SCALE GENOMIC DNA]</scope>
    <source>
        <strain evidence="2">Rf_01</strain>
        <tissue evidence="2">Aerial parts of the thallus</tissue>
    </source>
</reference>
<protein>
    <recommendedName>
        <fullName evidence="1">Reverse transcriptase domain-containing protein</fullName>
    </recommendedName>
</protein>
<feature type="domain" description="Reverse transcriptase" evidence="1">
    <location>
        <begin position="47"/>
        <end position="289"/>
    </location>
</feature>
<gene>
    <name evidence="2" type="ORF">R1flu_023365</name>
</gene>
<dbReference type="EMBL" id="JBHFFA010000007">
    <property type="protein sequence ID" value="KAL2611673.1"/>
    <property type="molecule type" value="Genomic_DNA"/>
</dbReference>
<dbReference type="Pfam" id="PF00078">
    <property type="entry name" value="RVT_1"/>
    <property type="match status" value="1"/>
</dbReference>